<dbReference type="PROSITE" id="PS50145">
    <property type="entry name" value="ZF_TRAF"/>
    <property type="match status" value="1"/>
</dbReference>
<dbReference type="PROSITE" id="PS50089">
    <property type="entry name" value="ZF_RING_2"/>
    <property type="match status" value="1"/>
</dbReference>
<feature type="region of interest" description="Disordered" evidence="6">
    <location>
        <begin position="24"/>
        <end position="48"/>
    </location>
</feature>
<dbReference type="PANTHER" id="PTHR10131:SF94">
    <property type="entry name" value="TNF RECEPTOR-ASSOCIATED FACTOR 4"/>
    <property type="match status" value="1"/>
</dbReference>
<dbReference type="Proteomes" id="UP000094236">
    <property type="component" value="Unassembled WGS sequence"/>
</dbReference>
<dbReference type="AlphaFoldDB" id="A0A1E4TVW5"/>
<keyword evidence="5" id="KW-0175">Coiled coil</keyword>
<evidence type="ECO:0000256" key="3">
    <source>
        <dbReference type="ARBA" id="ARBA00022833"/>
    </source>
</evidence>
<dbReference type="GO" id="GO:0008270">
    <property type="term" value="F:zinc ion binding"/>
    <property type="evidence" value="ECO:0007669"/>
    <property type="project" value="UniProtKB-KW"/>
</dbReference>
<evidence type="ECO:0000313" key="10">
    <source>
        <dbReference type="Proteomes" id="UP000094236"/>
    </source>
</evidence>
<accession>A0A1E4TVW5</accession>
<dbReference type="STRING" id="669874.A0A1E4TVW5"/>
<feature type="domain" description="TRAF-type" evidence="8">
    <location>
        <begin position="251"/>
        <end position="296"/>
    </location>
</feature>
<dbReference type="EMBL" id="KV454013">
    <property type="protein sequence ID" value="ODV95798.1"/>
    <property type="molecule type" value="Genomic_DNA"/>
</dbReference>
<evidence type="ECO:0000256" key="1">
    <source>
        <dbReference type="ARBA" id="ARBA00022723"/>
    </source>
</evidence>
<dbReference type="SMART" id="SM00184">
    <property type="entry name" value="RING"/>
    <property type="match status" value="1"/>
</dbReference>
<gene>
    <name evidence="9" type="ORF">PACTADRAFT_49246</name>
</gene>
<dbReference type="OrthoDB" id="1630758at2759"/>
<organism evidence="9 10">
    <name type="scientific">Pachysolen tannophilus NRRL Y-2460</name>
    <dbReference type="NCBI Taxonomy" id="669874"/>
    <lineage>
        <taxon>Eukaryota</taxon>
        <taxon>Fungi</taxon>
        <taxon>Dikarya</taxon>
        <taxon>Ascomycota</taxon>
        <taxon>Saccharomycotina</taxon>
        <taxon>Pichiomycetes</taxon>
        <taxon>Pachysolenaceae</taxon>
        <taxon>Pachysolen</taxon>
    </lineage>
</organism>
<proteinExistence type="predicted"/>
<dbReference type="InterPro" id="IPR001841">
    <property type="entry name" value="Znf_RING"/>
</dbReference>
<dbReference type="Gene3D" id="3.30.40.10">
    <property type="entry name" value="Zinc/RING finger domain, C3HC4 (zinc finger)"/>
    <property type="match status" value="2"/>
</dbReference>
<dbReference type="InterPro" id="IPR013083">
    <property type="entry name" value="Znf_RING/FYVE/PHD"/>
</dbReference>
<reference evidence="10" key="1">
    <citation type="submission" date="2016-05" db="EMBL/GenBank/DDBJ databases">
        <title>Comparative genomics of biotechnologically important yeasts.</title>
        <authorList>
            <consortium name="DOE Joint Genome Institute"/>
            <person name="Riley R."/>
            <person name="Haridas S."/>
            <person name="Wolfe K.H."/>
            <person name="Lopes M.R."/>
            <person name="Hittinger C.T."/>
            <person name="Goker M."/>
            <person name="Salamov A."/>
            <person name="Wisecaver J."/>
            <person name="Long T.M."/>
            <person name="Aerts A.L."/>
            <person name="Barry K."/>
            <person name="Choi C."/>
            <person name="Clum A."/>
            <person name="Coughlan A.Y."/>
            <person name="Deshpande S."/>
            <person name="Douglass A.P."/>
            <person name="Hanson S.J."/>
            <person name="Klenk H.-P."/>
            <person name="Labutti K."/>
            <person name="Lapidus A."/>
            <person name="Lindquist E."/>
            <person name="Lipzen A."/>
            <person name="Meier-Kolthoff J.P."/>
            <person name="Ohm R.A."/>
            <person name="Otillar R.P."/>
            <person name="Pangilinan J."/>
            <person name="Peng Y."/>
            <person name="Rokas A."/>
            <person name="Rosa C.A."/>
            <person name="Scheuner C."/>
            <person name="Sibirny A.A."/>
            <person name="Slot J.C."/>
            <person name="Stielow J.B."/>
            <person name="Sun H."/>
            <person name="Kurtzman C.P."/>
            <person name="Blackwell M."/>
            <person name="Grigoriev I.V."/>
            <person name="Jeffries T.W."/>
        </authorList>
    </citation>
    <scope>NUCLEOTIDE SEQUENCE [LARGE SCALE GENOMIC DNA]</scope>
    <source>
        <strain evidence="10">NRRL Y-2460</strain>
    </source>
</reference>
<dbReference type="SUPFAM" id="SSF49599">
    <property type="entry name" value="TRAF domain-like"/>
    <property type="match status" value="1"/>
</dbReference>
<evidence type="ECO:0000313" key="9">
    <source>
        <dbReference type="EMBL" id="ODV95798.1"/>
    </source>
</evidence>
<keyword evidence="1 4" id="KW-0479">Metal-binding</keyword>
<feature type="compositionally biased region" description="Gly residues" evidence="6">
    <location>
        <begin position="510"/>
        <end position="521"/>
    </location>
</feature>
<sequence length="521" mass="59286">MSANDSFTEISELTDSINLNVSLLTNDNNDDNDNEPSPSVKQAELDEDEGIEDGYDYIEEWSLNSSKALDLTVLSYIDRFEHLNCPVCQLPFLDPYTTKCGHTFCKECIKECLGSTNSRCPLDRTTLDPFNVNDLFQAPIIIKNLTDELKVKCLNDKRGCNWIGSRWEVKTHLNNECEFTRFKCNGKVNNNNNNESGNDKVICGKLTEKRFLVNNNNNDDDDDDDDECIHKLYPCPNDCGFQITKITEQRHLDNECEQNFKTCGGCHLKFPSKDFIKHEEFCEKFYIKCNGHKYGCDWKGDRSRYETIHEPSCNFLKLAPYFEKQESDIKSTKDENKLLKSQISSILDSIVQGKVANLGNNLNLEEIYSSSALSLAFSSSSSAYSSQAFLPSLSTSTSIDECIKLLNIEAETLKANLEKFQRAEQNFENNLTLIDNFINENLRIKEELGVQKNVINSLRQQLQFLMMERRRNNFATGYGNGYGNANTNTNGNRSNTYNRTSYSDDEGNFMGNGGFGNQTKL</sequence>
<keyword evidence="2 4" id="KW-0863">Zinc-finger</keyword>
<feature type="zinc finger region" description="TRAF-type" evidence="4">
    <location>
        <begin position="251"/>
        <end position="296"/>
    </location>
</feature>
<evidence type="ECO:0000256" key="5">
    <source>
        <dbReference type="SAM" id="Coils"/>
    </source>
</evidence>
<dbReference type="Pfam" id="PF13923">
    <property type="entry name" value="zf-C3HC4_2"/>
    <property type="match status" value="1"/>
</dbReference>
<evidence type="ECO:0000259" key="8">
    <source>
        <dbReference type="PROSITE" id="PS50145"/>
    </source>
</evidence>
<dbReference type="InterPro" id="IPR001293">
    <property type="entry name" value="Znf_TRAF"/>
</dbReference>
<evidence type="ECO:0000256" key="2">
    <source>
        <dbReference type="ARBA" id="ARBA00022771"/>
    </source>
</evidence>
<dbReference type="PANTHER" id="PTHR10131">
    <property type="entry name" value="TNF RECEPTOR ASSOCIATED FACTOR"/>
    <property type="match status" value="1"/>
</dbReference>
<dbReference type="PROSITE" id="PS00518">
    <property type="entry name" value="ZF_RING_1"/>
    <property type="match status" value="1"/>
</dbReference>
<evidence type="ECO:0000256" key="4">
    <source>
        <dbReference type="PROSITE-ProRule" id="PRU00207"/>
    </source>
</evidence>
<dbReference type="InterPro" id="IPR017907">
    <property type="entry name" value="Znf_RING_CS"/>
</dbReference>
<protein>
    <recommendedName>
        <fullName evidence="11">RING-type domain-containing protein</fullName>
    </recommendedName>
</protein>
<evidence type="ECO:0000259" key="7">
    <source>
        <dbReference type="PROSITE" id="PS50089"/>
    </source>
</evidence>
<evidence type="ECO:0000256" key="6">
    <source>
        <dbReference type="SAM" id="MobiDB-lite"/>
    </source>
</evidence>
<keyword evidence="3 4" id="KW-0862">Zinc</keyword>
<keyword evidence="10" id="KW-1185">Reference proteome</keyword>
<feature type="coiled-coil region" evidence="5">
    <location>
        <begin position="403"/>
        <end position="430"/>
    </location>
</feature>
<dbReference type="SUPFAM" id="SSF57850">
    <property type="entry name" value="RING/U-box"/>
    <property type="match status" value="1"/>
</dbReference>
<feature type="region of interest" description="Disordered" evidence="6">
    <location>
        <begin position="501"/>
        <end position="521"/>
    </location>
</feature>
<feature type="domain" description="RING-type" evidence="7">
    <location>
        <begin position="85"/>
        <end position="124"/>
    </location>
</feature>
<evidence type="ECO:0008006" key="11">
    <source>
        <dbReference type="Google" id="ProtNLM"/>
    </source>
</evidence>
<name>A0A1E4TVW5_PACTA</name>